<dbReference type="Gene3D" id="3.80.30.20">
    <property type="entry name" value="tm_1862 like domain"/>
    <property type="match status" value="1"/>
</dbReference>
<sequence length="321" mass="37280">MITEEQKAPIFWNTNRRYNAYSDHLKQTFGGRVQKVSINADFTCPNRDGSLGRGGCTFCNNESFTPSYVKQHPSITDQLNEGLKFLKQRYKRTAHFVGYFQSYTNTYGSLEAIKKVYDEALSHPDIDGLVIGTRPDCITNEQLDYLQELAKKYIIVLEFGIESCYNDTLESVNRGHTFEDAVDAIQRAVGRGFHVGGHLMFGFPNDSRERMLEQVTLINELPMDSIKFHQLQIVKGTVMAKQYKDYPEQFDFFGVEDYIDFVINFVERMRPDLQIQRFTSEAPPSIKIAPHWGMMRGFSLLEQIEKRMEERDTWQGKYYTK</sequence>
<evidence type="ECO:0000313" key="9">
    <source>
        <dbReference type="Proteomes" id="UP001354989"/>
    </source>
</evidence>
<dbReference type="PANTHER" id="PTHR11135:SF1">
    <property type="entry name" value="PROTEIN YHCC"/>
    <property type="match status" value="1"/>
</dbReference>
<protein>
    <submittedName>
        <fullName evidence="8">TIGR01212 family radical SAM protein</fullName>
    </submittedName>
</protein>
<evidence type="ECO:0000256" key="5">
    <source>
        <dbReference type="ARBA" id="ARBA00023004"/>
    </source>
</evidence>
<reference evidence="8 9" key="1">
    <citation type="submission" date="2021-12" db="EMBL/GenBank/DDBJ databases">
        <title>Genome sequencing of bacteria with rrn-lacking chromosome and rrn-plasmid.</title>
        <authorList>
            <person name="Anda M."/>
            <person name="Iwasaki W."/>
        </authorList>
    </citation>
    <scope>NUCLEOTIDE SEQUENCE [LARGE SCALE GENOMIC DNA]</scope>
    <source>
        <strain evidence="8 9">NBRC 101262</strain>
    </source>
</reference>
<evidence type="ECO:0000256" key="3">
    <source>
        <dbReference type="ARBA" id="ARBA00022691"/>
    </source>
</evidence>
<keyword evidence="6" id="KW-0411">Iron-sulfur</keyword>
<evidence type="ECO:0000256" key="1">
    <source>
        <dbReference type="ARBA" id="ARBA00001966"/>
    </source>
</evidence>
<evidence type="ECO:0000313" key="8">
    <source>
        <dbReference type="EMBL" id="BDC98419.1"/>
    </source>
</evidence>
<dbReference type="SFLD" id="SFLDS00029">
    <property type="entry name" value="Radical_SAM"/>
    <property type="match status" value="1"/>
</dbReference>
<keyword evidence="4" id="KW-0479">Metal-binding</keyword>
<dbReference type="SFLD" id="SFLDG01086">
    <property type="entry name" value="elongater_protein-like"/>
    <property type="match status" value="1"/>
</dbReference>
<gene>
    <name evidence="8" type="ORF">PEPS_07000</name>
</gene>
<name>A0ABN6L5J2_9BACT</name>
<dbReference type="SUPFAM" id="SSF102114">
    <property type="entry name" value="Radical SAM enzymes"/>
    <property type="match status" value="1"/>
</dbReference>
<evidence type="ECO:0000259" key="7">
    <source>
        <dbReference type="PROSITE" id="PS51918"/>
    </source>
</evidence>
<dbReference type="RefSeq" id="WP_338397663.1">
    <property type="nucleotide sequence ID" value="NZ_AP025292.1"/>
</dbReference>
<evidence type="ECO:0000256" key="2">
    <source>
        <dbReference type="ARBA" id="ARBA00022485"/>
    </source>
</evidence>
<dbReference type="InterPro" id="IPR032432">
    <property type="entry name" value="Radical_SAM_C"/>
</dbReference>
<dbReference type="NCBIfam" id="TIGR01212">
    <property type="entry name" value="TIGR01212 family radical SAM protein"/>
    <property type="match status" value="1"/>
</dbReference>
<dbReference type="InterPro" id="IPR023404">
    <property type="entry name" value="rSAM_horseshoe"/>
</dbReference>
<feature type="domain" description="Radical SAM core" evidence="7">
    <location>
        <begin position="28"/>
        <end position="272"/>
    </location>
</feature>
<dbReference type="Pfam" id="PF16199">
    <property type="entry name" value="Radical_SAM_C"/>
    <property type="match status" value="1"/>
</dbReference>
<evidence type="ECO:0000256" key="4">
    <source>
        <dbReference type="ARBA" id="ARBA00022723"/>
    </source>
</evidence>
<dbReference type="InterPro" id="IPR058240">
    <property type="entry name" value="rSAM_sf"/>
</dbReference>
<dbReference type="EMBL" id="AP025292">
    <property type="protein sequence ID" value="BDC98419.1"/>
    <property type="molecule type" value="Genomic_DNA"/>
</dbReference>
<dbReference type="SFLD" id="SFLDG01091">
    <property type="entry name" value="uncharacterized_CHP01210-like"/>
    <property type="match status" value="1"/>
</dbReference>
<dbReference type="Proteomes" id="UP001354989">
    <property type="component" value="Chromosome"/>
</dbReference>
<dbReference type="PANTHER" id="PTHR11135">
    <property type="entry name" value="HISTONE ACETYLTRANSFERASE-RELATED"/>
    <property type="match status" value="1"/>
</dbReference>
<dbReference type="CDD" id="cd01335">
    <property type="entry name" value="Radical_SAM"/>
    <property type="match status" value="1"/>
</dbReference>
<keyword evidence="3" id="KW-0949">S-adenosyl-L-methionine</keyword>
<dbReference type="InterPro" id="IPR005911">
    <property type="entry name" value="YhcC-like"/>
</dbReference>
<dbReference type="Pfam" id="PF04055">
    <property type="entry name" value="Radical_SAM"/>
    <property type="match status" value="1"/>
</dbReference>
<accession>A0ABN6L5J2</accession>
<dbReference type="PROSITE" id="PS51918">
    <property type="entry name" value="RADICAL_SAM"/>
    <property type="match status" value="1"/>
</dbReference>
<organism evidence="8 9">
    <name type="scientific">Persicobacter psychrovividus</name>
    <dbReference type="NCBI Taxonomy" id="387638"/>
    <lineage>
        <taxon>Bacteria</taxon>
        <taxon>Pseudomonadati</taxon>
        <taxon>Bacteroidota</taxon>
        <taxon>Cytophagia</taxon>
        <taxon>Cytophagales</taxon>
        <taxon>Persicobacteraceae</taxon>
        <taxon>Persicobacter</taxon>
    </lineage>
</organism>
<dbReference type="SMART" id="SM00729">
    <property type="entry name" value="Elp3"/>
    <property type="match status" value="1"/>
</dbReference>
<keyword evidence="9" id="KW-1185">Reference proteome</keyword>
<comment type="cofactor">
    <cofactor evidence="1">
        <name>[4Fe-4S] cluster</name>
        <dbReference type="ChEBI" id="CHEBI:49883"/>
    </cofactor>
</comment>
<keyword evidence="2" id="KW-0004">4Fe-4S</keyword>
<dbReference type="InterPro" id="IPR006638">
    <property type="entry name" value="Elp3/MiaA/NifB-like_rSAM"/>
</dbReference>
<dbReference type="InterPro" id="IPR039661">
    <property type="entry name" value="ELP3"/>
</dbReference>
<evidence type="ECO:0000256" key="6">
    <source>
        <dbReference type="ARBA" id="ARBA00023014"/>
    </source>
</evidence>
<keyword evidence="5" id="KW-0408">Iron</keyword>
<proteinExistence type="predicted"/>
<dbReference type="InterPro" id="IPR007197">
    <property type="entry name" value="rSAM"/>
</dbReference>